<name>A0A0G4I331_9ALVE</name>
<accession>A0A0G4I331</accession>
<dbReference type="AlphaFoldDB" id="A0A0G4I331"/>
<organism evidence="1">
    <name type="scientific">Chromera velia CCMP2878</name>
    <dbReference type="NCBI Taxonomy" id="1169474"/>
    <lineage>
        <taxon>Eukaryota</taxon>
        <taxon>Sar</taxon>
        <taxon>Alveolata</taxon>
        <taxon>Colpodellida</taxon>
        <taxon>Chromeraceae</taxon>
        <taxon>Chromera</taxon>
    </lineage>
</organism>
<sequence length="672" mass="74686">MRDSVPFVLQVLRHPLAGPLLLDLLCSEASAVVLSVCKDFKQRLLSLRPTCRRVTKISEEILHPLNLRLVLWIFDLPEVPQTEAVLRASAAVAGDPEVFNSLAASVPVCTVDPLKEGGPWSEHEIRCVSNLLALCDGAVSGGKAGTFRWSMERMLRGERASAVCVSGGMHIFTGWTEQALKKGFWEVRRAVIEVMKQHTGARVIAYGAQVPSEALTSLSRFPRAELESAGLSVNMGGNLGVSQIQVQEGPVFQLWLSCLKGDLEGVTEFLSSNALPSLPEVEGIQPGIGNFFEGKEGRDVGELGASLMEAAAAGGHMAIVKRVFEKVERYFKAESANFAAMAQVLRMRSSAVLNAVALQDDHLDLFEWLCDHPSELIRSNALANPLKHSTDRVGLLKRLDSRGLSEKTGLNWGRSLENAALGDSMRADVGFLEFLDSRRASDPQPVFCFPNMYHIARSAKNWEGLRFLMTREPPCPFYSNAPSHQLPEELRDLVFDLIKTVGECPWAELPSVPATLETPLREHISGTLAAASLEAVLFPDSPFDNVEVSVLHPACWLPPKPGPNFKVFQWIVERGGEEVSASIVESFKRIRQQPGGQEEGERVVDIILQVFLFNTQMRPPFPWVQPMINALRHHGFEREKREREFYRESVLDMRSWCEGHGIELEHYNERLN</sequence>
<gene>
    <name evidence="1" type="ORF">Cvel_10498</name>
</gene>
<dbReference type="EMBL" id="CDMZ01004894">
    <property type="protein sequence ID" value="CEM51257.1"/>
    <property type="molecule type" value="Genomic_DNA"/>
</dbReference>
<dbReference type="PhylomeDB" id="A0A0G4I331"/>
<proteinExistence type="predicted"/>
<reference evidence="1" key="1">
    <citation type="submission" date="2014-11" db="EMBL/GenBank/DDBJ databases">
        <authorList>
            <person name="Otto D Thomas"/>
            <person name="Naeem Raeece"/>
        </authorList>
    </citation>
    <scope>NUCLEOTIDE SEQUENCE</scope>
</reference>
<protein>
    <submittedName>
        <fullName evidence="1">Uncharacterized protein</fullName>
    </submittedName>
</protein>
<dbReference type="VEuPathDB" id="CryptoDB:Cvel_10498"/>
<evidence type="ECO:0000313" key="1">
    <source>
        <dbReference type="EMBL" id="CEM51257.1"/>
    </source>
</evidence>